<reference evidence="1" key="1">
    <citation type="submission" date="2020-08" db="EMBL/GenBank/DDBJ databases">
        <title>Multicomponent nature underlies the extraordinary mechanical properties of spider dragline silk.</title>
        <authorList>
            <person name="Kono N."/>
            <person name="Nakamura H."/>
            <person name="Mori M."/>
            <person name="Yoshida Y."/>
            <person name="Ohtoshi R."/>
            <person name="Malay A.D."/>
            <person name="Moran D.A.P."/>
            <person name="Tomita M."/>
            <person name="Numata K."/>
            <person name="Arakawa K."/>
        </authorList>
    </citation>
    <scope>NUCLEOTIDE SEQUENCE</scope>
</reference>
<comment type="caution">
    <text evidence="1">The sequence shown here is derived from an EMBL/GenBank/DDBJ whole genome shotgun (WGS) entry which is preliminary data.</text>
</comment>
<dbReference type="AlphaFoldDB" id="A0A8X7BTH8"/>
<protein>
    <submittedName>
        <fullName evidence="1">MULE domain-containing protein</fullName>
    </submittedName>
</protein>
<dbReference type="OrthoDB" id="6434392at2759"/>
<name>A0A8X7BTH8_9ARAC</name>
<dbReference type="PANTHER" id="PTHR33936">
    <property type="entry name" value="PROTEIN CBG17840"/>
    <property type="match status" value="1"/>
</dbReference>
<proteinExistence type="predicted"/>
<dbReference type="Proteomes" id="UP000886998">
    <property type="component" value="Unassembled WGS sequence"/>
</dbReference>
<evidence type="ECO:0000313" key="1">
    <source>
        <dbReference type="EMBL" id="GFY42633.1"/>
    </source>
</evidence>
<gene>
    <name evidence="1" type="primary">AVEN_162887_1</name>
    <name evidence="1" type="ORF">TNIN_430831</name>
</gene>
<dbReference type="InterPro" id="IPR052797">
    <property type="entry name" value="RegFact_GeneExpr_CellDeath"/>
</dbReference>
<organism evidence="1 2">
    <name type="scientific">Trichonephila inaurata madagascariensis</name>
    <dbReference type="NCBI Taxonomy" id="2747483"/>
    <lineage>
        <taxon>Eukaryota</taxon>
        <taxon>Metazoa</taxon>
        <taxon>Ecdysozoa</taxon>
        <taxon>Arthropoda</taxon>
        <taxon>Chelicerata</taxon>
        <taxon>Arachnida</taxon>
        <taxon>Araneae</taxon>
        <taxon>Araneomorphae</taxon>
        <taxon>Entelegynae</taxon>
        <taxon>Araneoidea</taxon>
        <taxon>Nephilidae</taxon>
        <taxon>Trichonephila</taxon>
        <taxon>Trichonephila inaurata</taxon>
    </lineage>
</organism>
<keyword evidence="2" id="KW-1185">Reference proteome</keyword>
<dbReference type="EMBL" id="BMAV01003205">
    <property type="protein sequence ID" value="GFY42633.1"/>
    <property type="molecule type" value="Genomic_DNA"/>
</dbReference>
<sequence>MERSVKCGRTCSAFMTAIREQKEEAIKIIVQYQSVHAGHEMQVGKLRLHQEDRRNLAALLKVGVPHTNIIENIQKKCSPTERLGLLTKKDLHNVSRDFEVDESILHAEDAVSVDLQVKKKCKGTPTHTQSCFDLQTPWFFCK</sequence>
<evidence type="ECO:0000313" key="2">
    <source>
        <dbReference type="Proteomes" id="UP000886998"/>
    </source>
</evidence>
<accession>A0A8X7BTH8</accession>
<dbReference type="PANTHER" id="PTHR33936:SF24">
    <property type="entry name" value="C2H2-TYPE DOMAIN-CONTAINING PROTEIN"/>
    <property type="match status" value="1"/>
</dbReference>